<dbReference type="EMBL" id="QYYD01000007">
    <property type="protein sequence ID" value="RJF75856.1"/>
    <property type="molecule type" value="Genomic_DNA"/>
</dbReference>
<reference evidence="2 3" key="1">
    <citation type="submission" date="2018-09" db="EMBL/GenBank/DDBJ databases">
        <title>Draft genome sequence of Rhodopseudomonas palustris 2.1.18.</title>
        <authorList>
            <person name="Robertson S.L."/>
            <person name="Meyer T.E."/>
            <person name="Kyndt J.A."/>
        </authorList>
    </citation>
    <scope>NUCLEOTIDE SEQUENCE [LARGE SCALE GENOMIC DNA]</scope>
    <source>
        <strain evidence="2 3">2.1.18</strain>
    </source>
</reference>
<name>A0A418VIJ7_RHOPL</name>
<dbReference type="Proteomes" id="UP000285523">
    <property type="component" value="Unassembled WGS sequence"/>
</dbReference>
<feature type="region of interest" description="Disordered" evidence="1">
    <location>
        <begin position="25"/>
        <end position="60"/>
    </location>
</feature>
<evidence type="ECO:0000313" key="2">
    <source>
        <dbReference type="EMBL" id="RJF75856.1"/>
    </source>
</evidence>
<organism evidence="2 3">
    <name type="scientific">Rhodopseudomonas palustris</name>
    <dbReference type="NCBI Taxonomy" id="1076"/>
    <lineage>
        <taxon>Bacteria</taxon>
        <taxon>Pseudomonadati</taxon>
        <taxon>Pseudomonadota</taxon>
        <taxon>Alphaproteobacteria</taxon>
        <taxon>Hyphomicrobiales</taxon>
        <taxon>Nitrobacteraceae</taxon>
        <taxon>Rhodopseudomonas</taxon>
    </lineage>
</organism>
<gene>
    <name evidence="2" type="ORF">D4Q52_08915</name>
</gene>
<evidence type="ECO:0000313" key="3">
    <source>
        <dbReference type="Proteomes" id="UP000285523"/>
    </source>
</evidence>
<evidence type="ECO:0000256" key="1">
    <source>
        <dbReference type="SAM" id="MobiDB-lite"/>
    </source>
</evidence>
<protein>
    <submittedName>
        <fullName evidence="2">Uncharacterized protein</fullName>
    </submittedName>
</protein>
<proteinExistence type="predicted"/>
<accession>A0A418VIJ7</accession>
<dbReference type="AlphaFoldDB" id="A0A418VIJ7"/>
<comment type="caution">
    <text evidence="2">The sequence shown here is derived from an EMBL/GenBank/DDBJ whole genome shotgun (WGS) entry which is preliminary data.</text>
</comment>
<sequence length="60" mass="6247">MTMRPYLRSARWRCSPPPCGEGACPGLDPGSGVGVRESGARGLPPTPTLPRKGGGSELLR</sequence>